<dbReference type="InterPro" id="IPR012864">
    <property type="entry name" value="PCO/ADO"/>
</dbReference>
<dbReference type="InterPro" id="IPR014710">
    <property type="entry name" value="RmlC-like_jellyroll"/>
</dbReference>
<reference evidence="8" key="1">
    <citation type="submission" date="2015-06" db="UniProtKB">
        <authorList>
            <consortium name="EnsemblPlants"/>
        </authorList>
    </citation>
    <scope>IDENTIFICATION</scope>
</reference>
<protein>
    <recommendedName>
        <fullName evidence="3">cysteine dioxygenase</fullName>
        <ecNumber evidence="3">1.13.11.20</ecNumber>
    </recommendedName>
</protein>
<dbReference type="Gene3D" id="2.60.120.10">
    <property type="entry name" value="Jelly Rolls"/>
    <property type="match status" value="1"/>
</dbReference>
<dbReference type="PANTHER" id="PTHR22966:SF71">
    <property type="entry name" value="CYSTEINE DIOXYGENASE"/>
    <property type="match status" value="1"/>
</dbReference>
<comment type="similarity">
    <text evidence="2">Belongs to the cysteine dioxygenase family.</text>
</comment>
<comment type="cofactor">
    <cofactor evidence="1">
        <name>Fe(2+)</name>
        <dbReference type="ChEBI" id="CHEBI:29033"/>
    </cofactor>
</comment>
<proteinExistence type="inferred from homology"/>
<keyword evidence="4" id="KW-0479">Metal-binding</keyword>
<dbReference type="EnsemblPlants" id="EMT25517">
    <property type="protein sequence ID" value="EMT25517"/>
    <property type="gene ID" value="F775_24744"/>
</dbReference>
<evidence type="ECO:0000256" key="7">
    <source>
        <dbReference type="ARBA" id="ARBA00024284"/>
    </source>
</evidence>
<evidence type="ECO:0000256" key="1">
    <source>
        <dbReference type="ARBA" id="ARBA00001954"/>
    </source>
</evidence>
<keyword evidence="5" id="KW-0560">Oxidoreductase</keyword>
<dbReference type="PANTHER" id="PTHR22966">
    <property type="entry name" value="2-AMINOETHANETHIOL DIOXYGENASE"/>
    <property type="match status" value="1"/>
</dbReference>
<dbReference type="CDD" id="cd20289">
    <property type="entry name" value="cupin_ADO"/>
    <property type="match status" value="1"/>
</dbReference>
<evidence type="ECO:0000313" key="8">
    <source>
        <dbReference type="EnsemblPlants" id="EMT25517"/>
    </source>
</evidence>
<name>M8CEE4_AEGTA</name>
<dbReference type="AlphaFoldDB" id="M8CEE4"/>
<evidence type="ECO:0000256" key="6">
    <source>
        <dbReference type="ARBA" id="ARBA00023004"/>
    </source>
</evidence>
<evidence type="ECO:0000256" key="2">
    <source>
        <dbReference type="ARBA" id="ARBA00006622"/>
    </source>
</evidence>
<evidence type="ECO:0000256" key="5">
    <source>
        <dbReference type="ARBA" id="ARBA00023002"/>
    </source>
</evidence>
<dbReference type="InterPro" id="IPR011051">
    <property type="entry name" value="RmlC_Cupin_sf"/>
</dbReference>
<accession>M8CEE4</accession>
<evidence type="ECO:0000256" key="4">
    <source>
        <dbReference type="ARBA" id="ARBA00022723"/>
    </source>
</evidence>
<dbReference type="GO" id="GO:0017172">
    <property type="term" value="F:cysteine dioxygenase activity"/>
    <property type="evidence" value="ECO:0007669"/>
    <property type="project" value="UniProtKB-EC"/>
</dbReference>
<sequence>MLDRMRPEDVGLSSDMPFFRNRDAPATEGTPAITHTTIYKSEKFSMVLFFLPTNAVIPLHNHPGMTVFNKLLIGSMHAKSYDWADPDDPPNESDASSADGQLRLAQLVVDDVFTAPCDTSVLFPTAGGNMHRFRAVAPSAFLDILGPPYSIEEDRDCTYYTDIPYSEHHMTSNELIGNEQEGRRLAWLKEVEMPRDLKMCSVRNKRYSAENHVGYQADIIFVSREYMFLRTTNVFSQEKLVQYRLRWFRHIQRKPPEAPVHSGQLKRAGNIERGRGRPNLAWDESVKRDLKDWSITKELAMNMGTWKLAIHVSEP</sequence>
<comment type="catalytic activity">
    <reaction evidence="7">
        <text>L-cysteine + O2 = 3-sulfino-L-alanine + H(+)</text>
        <dbReference type="Rhea" id="RHEA:20441"/>
        <dbReference type="ChEBI" id="CHEBI:15378"/>
        <dbReference type="ChEBI" id="CHEBI:15379"/>
        <dbReference type="ChEBI" id="CHEBI:35235"/>
        <dbReference type="ChEBI" id="CHEBI:61085"/>
        <dbReference type="EC" id="1.13.11.20"/>
    </reaction>
    <physiologicalReaction direction="left-to-right" evidence="7">
        <dbReference type="Rhea" id="RHEA:20442"/>
    </physiologicalReaction>
</comment>
<dbReference type="GO" id="GO:0070483">
    <property type="term" value="P:detection of hypoxia"/>
    <property type="evidence" value="ECO:0007669"/>
    <property type="project" value="UniProtKB-ARBA"/>
</dbReference>
<organism evidence="8">
    <name type="scientific">Aegilops tauschii</name>
    <name type="common">Tausch's goatgrass</name>
    <name type="synonym">Aegilops squarrosa</name>
    <dbReference type="NCBI Taxonomy" id="37682"/>
    <lineage>
        <taxon>Eukaryota</taxon>
        <taxon>Viridiplantae</taxon>
        <taxon>Streptophyta</taxon>
        <taxon>Embryophyta</taxon>
        <taxon>Tracheophyta</taxon>
        <taxon>Spermatophyta</taxon>
        <taxon>Magnoliopsida</taxon>
        <taxon>Liliopsida</taxon>
        <taxon>Poales</taxon>
        <taxon>Poaceae</taxon>
        <taxon>BOP clade</taxon>
        <taxon>Pooideae</taxon>
        <taxon>Triticodae</taxon>
        <taxon>Triticeae</taxon>
        <taxon>Triticinae</taxon>
        <taxon>Aegilops</taxon>
    </lineage>
</organism>
<dbReference type="Pfam" id="PF07847">
    <property type="entry name" value="PCO_ADO"/>
    <property type="match status" value="1"/>
</dbReference>
<dbReference type="EC" id="1.13.11.20" evidence="3"/>
<dbReference type="SUPFAM" id="SSF51182">
    <property type="entry name" value="RmlC-like cupins"/>
    <property type="match status" value="1"/>
</dbReference>
<dbReference type="ExpressionAtlas" id="M8CEE4">
    <property type="expression patterns" value="baseline"/>
</dbReference>
<dbReference type="GO" id="GO:0046872">
    <property type="term" value="F:metal ion binding"/>
    <property type="evidence" value="ECO:0007669"/>
    <property type="project" value="UniProtKB-KW"/>
</dbReference>
<evidence type="ECO:0000256" key="3">
    <source>
        <dbReference type="ARBA" id="ARBA00013133"/>
    </source>
</evidence>
<keyword evidence="6" id="KW-0408">Iron</keyword>